<dbReference type="RefSeq" id="WP_090338128.1">
    <property type="nucleotide sequence ID" value="NZ_FNXY01000006.1"/>
</dbReference>
<dbReference type="STRING" id="408657.SAMN04487995_4134"/>
<feature type="chain" id="PRO_5011508276" evidence="1">
    <location>
        <begin position="22"/>
        <end position="135"/>
    </location>
</feature>
<name>A0A1H6Y260_9BACT</name>
<dbReference type="Proteomes" id="UP000199532">
    <property type="component" value="Unassembled WGS sequence"/>
</dbReference>
<sequence>MKKRSLLVVGWLVASAGISFGQKTFTSCSAVFLNNKMVASEYSSSGKSQLAANTTGMLTVCTAEITSAETKAVDKISFKVAIRNQRTNTLTLFSKQDFRQVSIQNILKKCTKGDFIVLMTTDEQYALPHNEILVL</sequence>
<gene>
    <name evidence="2" type="ORF">SAMN04487995_4134</name>
</gene>
<protein>
    <submittedName>
        <fullName evidence="2">Uncharacterized protein</fullName>
    </submittedName>
</protein>
<dbReference type="OrthoDB" id="961888at2"/>
<feature type="signal peptide" evidence="1">
    <location>
        <begin position="1"/>
        <end position="21"/>
    </location>
</feature>
<evidence type="ECO:0000313" key="3">
    <source>
        <dbReference type="Proteomes" id="UP000199532"/>
    </source>
</evidence>
<proteinExistence type="predicted"/>
<keyword evidence="1" id="KW-0732">Signal</keyword>
<dbReference type="EMBL" id="FNXY01000006">
    <property type="protein sequence ID" value="SEJ31182.1"/>
    <property type="molecule type" value="Genomic_DNA"/>
</dbReference>
<dbReference type="AlphaFoldDB" id="A0A1H6Y260"/>
<evidence type="ECO:0000256" key="1">
    <source>
        <dbReference type="SAM" id="SignalP"/>
    </source>
</evidence>
<keyword evidence="3" id="KW-1185">Reference proteome</keyword>
<evidence type="ECO:0000313" key="2">
    <source>
        <dbReference type="EMBL" id="SEJ31182.1"/>
    </source>
</evidence>
<reference evidence="2 3" key="1">
    <citation type="submission" date="2016-10" db="EMBL/GenBank/DDBJ databases">
        <authorList>
            <person name="de Groot N.N."/>
        </authorList>
    </citation>
    <scope>NUCLEOTIDE SEQUENCE [LARGE SCALE GENOMIC DNA]</scope>
    <source>
        <strain evidence="2 3">DSM 19938</strain>
    </source>
</reference>
<organism evidence="2 3">
    <name type="scientific">Dyadobacter koreensis</name>
    <dbReference type="NCBI Taxonomy" id="408657"/>
    <lineage>
        <taxon>Bacteria</taxon>
        <taxon>Pseudomonadati</taxon>
        <taxon>Bacteroidota</taxon>
        <taxon>Cytophagia</taxon>
        <taxon>Cytophagales</taxon>
        <taxon>Spirosomataceae</taxon>
        <taxon>Dyadobacter</taxon>
    </lineage>
</organism>
<accession>A0A1H6Y260</accession>